<comment type="caution">
    <text evidence="1">The sequence shown here is derived from an EMBL/GenBank/DDBJ whole genome shotgun (WGS) entry which is preliminary data.</text>
</comment>
<sequence>MPINKPTSPIKASTQSFVEIEDIKDDIIVLRDSFAATVLEVGAVNFWLLSQEEQNSMIVAYGNLLNSLSFPVQILILSKKMDISLYLDYLANKVSQQQENIIKKRLMSYQEFVKNIVKKTSVLEKRFFFVIPFSPLELGVTAVNAKNLNKTYIVARAKTALYPKRDNLVRLLGNIGLKAKPLQEQALTELFYNLYNPSATGRQLAPVKSYTDIILTT</sequence>
<dbReference type="Proteomes" id="UP000178558">
    <property type="component" value="Unassembled WGS sequence"/>
</dbReference>
<evidence type="ECO:0000313" key="2">
    <source>
        <dbReference type="Proteomes" id="UP000178558"/>
    </source>
</evidence>
<accession>A0A1F7J670</accession>
<dbReference type="AlphaFoldDB" id="A0A1F7J670"/>
<protein>
    <submittedName>
        <fullName evidence="1">Uncharacterized protein</fullName>
    </submittedName>
</protein>
<gene>
    <name evidence="1" type="ORF">A3B50_04910</name>
</gene>
<proteinExistence type="predicted"/>
<evidence type="ECO:0000313" key="1">
    <source>
        <dbReference type="EMBL" id="OGK51110.1"/>
    </source>
</evidence>
<dbReference type="EMBL" id="MGAQ01000005">
    <property type="protein sequence ID" value="OGK51110.1"/>
    <property type="molecule type" value="Genomic_DNA"/>
</dbReference>
<name>A0A1F7J670_9BACT</name>
<reference evidence="1 2" key="1">
    <citation type="journal article" date="2016" name="Nat. Commun.">
        <title>Thousands of microbial genomes shed light on interconnected biogeochemical processes in an aquifer system.</title>
        <authorList>
            <person name="Anantharaman K."/>
            <person name="Brown C.T."/>
            <person name="Hug L.A."/>
            <person name="Sharon I."/>
            <person name="Castelle C.J."/>
            <person name="Probst A.J."/>
            <person name="Thomas B.C."/>
            <person name="Singh A."/>
            <person name="Wilkins M.J."/>
            <person name="Karaoz U."/>
            <person name="Brodie E.L."/>
            <person name="Williams K.H."/>
            <person name="Hubbard S.S."/>
            <person name="Banfield J.F."/>
        </authorList>
    </citation>
    <scope>NUCLEOTIDE SEQUENCE [LARGE SCALE GENOMIC DNA]</scope>
</reference>
<organism evidence="1 2">
    <name type="scientific">Candidatus Roizmanbacteria bacterium RIFCSPLOWO2_01_FULL_40_42</name>
    <dbReference type="NCBI Taxonomy" id="1802066"/>
    <lineage>
        <taxon>Bacteria</taxon>
        <taxon>Candidatus Roizmaniibacteriota</taxon>
    </lineage>
</organism>